<evidence type="ECO:0008006" key="6">
    <source>
        <dbReference type="Google" id="ProtNLM"/>
    </source>
</evidence>
<protein>
    <recommendedName>
        <fullName evidence="6">HNH nuclease domain-containing protein</fullName>
    </recommendedName>
</protein>
<keyword evidence="1" id="KW-1133">Transmembrane helix</keyword>
<reference evidence="4" key="2">
    <citation type="submission" date="2023-01" db="EMBL/GenBank/DDBJ databases">
        <authorList>
            <person name="Petersen C."/>
        </authorList>
    </citation>
    <scope>NUCLEOTIDE SEQUENCE</scope>
    <source>
        <strain evidence="4">IBT 12815</strain>
    </source>
</reference>
<organism evidence="4 5">
    <name type="scientific">Penicillium hordei</name>
    <dbReference type="NCBI Taxonomy" id="40994"/>
    <lineage>
        <taxon>Eukaryota</taxon>
        <taxon>Fungi</taxon>
        <taxon>Dikarya</taxon>
        <taxon>Ascomycota</taxon>
        <taxon>Pezizomycotina</taxon>
        <taxon>Eurotiomycetes</taxon>
        <taxon>Eurotiomycetidae</taxon>
        <taxon>Eurotiales</taxon>
        <taxon>Aspergillaceae</taxon>
        <taxon>Penicillium</taxon>
    </lineage>
</organism>
<gene>
    <name evidence="4" type="ORF">N7537_001877</name>
</gene>
<dbReference type="Proteomes" id="UP001213799">
    <property type="component" value="Unassembled WGS sequence"/>
</dbReference>
<comment type="caution">
    <text evidence="4">The sequence shown here is derived from an EMBL/GenBank/DDBJ whole genome shotgun (WGS) entry which is preliminary data.</text>
</comment>
<reference evidence="4" key="1">
    <citation type="journal article" date="2023" name="IMA Fungus">
        <title>Comparative genomic study of the Penicillium genus elucidates a diverse pangenome and 15 lateral gene transfer events.</title>
        <authorList>
            <person name="Petersen C."/>
            <person name="Sorensen T."/>
            <person name="Nielsen M.R."/>
            <person name="Sondergaard T.E."/>
            <person name="Sorensen J.L."/>
            <person name="Fitzpatrick D.A."/>
            <person name="Frisvad J.C."/>
            <person name="Nielsen K.L."/>
        </authorList>
    </citation>
    <scope>NUCLEOTIDE SEQUENCE</scope>
    <source>
        <strain evidence="4">IBT 12815</strain>
    </source>
</reference>
<keyword evidence="1" id="KW-0812">Transmembrane</keyword>
<dbReference type="RefSeq" id="XP_056757930.1">
    <property type="nucleotide sequence ID" value="XM_056892935.1"/>
</dbReference>
<dbReference type="EMBL" id="JAQJAE010000001">
    <property type="protein sequence ID" value="KAJ5616763.1"/>
    <property type="molecule type" value="Genomic_DNA"/>
</dbReference>
<evidence type="ECO:0000313" key="5">
    <source>
        <dbReference type="Proteomes" id="UP001213799"/>
    </source>
</evidence>
<dbReference type="InterPro" id="IPR003615">
    <property type="entry name" value="HNH_nuc"/>
</dbReference>
<evidence type="ECO:0000259" key="2">
    <source>
        <dbReference type="Pfam" id="PF13391"/>
    </source>
</evidence>
<dbReference type="Pfam" id="PF25324">
    <property type="entry name" value="DUF7881"/>
    <property type="match status" value="1"/>
</dbReference>
<keyword evidence="1" id="KW-0472">Membrane</keyword>
<feature type="transmembrane region" description="Helical" evidence="1">
    <location>
        <begin position="34"/>
        <end position="53"/>
    </location>
</feature>
<feature type="domain" description="DUF7881" evidence="3">
    <location>
        <begin position="7"/>
        <end position="76"/>
    </location>
</feature>
<keyword evidence="5" id="KW-1185">Reference proteome</keyword>
<dbReference type="InterPro" id="IPR057203">
    <property type="entry name" value="DUF7881"/>
</dbReference>
<dbReference type="Pfam" id="PF13391">
    <property type="entry name" value="HNH_2"/>
    <property type="match status" value="1"/>
</dbReference>
<proteinExistence type="predicted"/>
<accession>A0AAD6EGN8</accession>
<sequence length="293" mass="33132">MSRSGRRNVNFYDGSTGAHLGGVRQNGSITNANFFHMLMDILLVVHGIISIRFRGTGQPMPMNTDRLAEGDYDIFCPRGDIKLTEENCVRRVHSRSRSSGENSFRDSVRARDGKCVLTGVVNNVASLDEWTGFEAAHIFPMERQGLWRRCKFDRFITRPGRQPINSVQNGLLVAATMHRLFDSFLVSVNPDDCYKITDFGGNNWKADGRVLEIVCRDANNPDRVADEMLRWHFRQSVLANMKGAGEPIFEHDFPPGTDMVKEILQGPIPAQRMELELFSRLQGIPQEDDDESV</sequence>
<dbReference type="GeneID" id="81583177"/>
<feature type="domain" description="HNH nuclease" evidence="2">
    <location>
        <begin position="115"/>
        <end position="189"/>
    </location>
</feature>
<evidence type="ECO:0000256" key="1">
    <source>
        <dbReference type="SAM" id="Phobius"/>
    </source>
</evidence>
<name>A0AAD6EGN8_9EURO</name>
<evidence type="ECO:0000259" key="3">
    <source>
        <dbReference type="Pfam" id="PF25324"/>
    </source>
</evidence>
<dbReference type="AlphaFoldDB" id="A0AAD6EGN8"/>
<evidence type="ECO:0000313" key="4">
    <source>
        <dbReference type="EMBL" id="KAJ5616763.1"/>
    </source>
</evidence>